<accession>A0A7C9IYV4</accession>
<dbReference type="Gene3D" id="1.20.1270.370">
    <property type="match status" value="1"/>
</dbReference>
<proteinExistence type="inferred from homology"/>
<sequence>MRATGLERFDGLADRFLADIEPLKEAGALVVGIYCTFAPVELVRAAGAVPVGLCGKKQAPIPAAERTLPANLCPLIKSSYGYAVTGTCPNFAASDLLVGETTCDGKKKMYEHLSKVKPLHLMHLPAATGAAQDAYWRDEVRRFQEFLEAATGNTITPEALGAEIRIQNEVRRLLARLLSTSAGTCLPISGLDMMLVSEAKSFCADPYAYAATLRDLLAELDALVAAGQSCVGSKARRILLTGCPVGRGSEKVVELVEQSGGVVVAAENCSGVKNFDLLVDETGDPLTAIAKRYLRIPCSVMTPNAGRFALLDRLTREFRPHGVIDLTWQCCHTYNVEAPLVKAHMLETHGLPTLHIETDYSESDTEQLRTRVEAFLELL</sequence>
<dbReference type="Gene3D" id="3.40.50.11890">
    <property type="match status" value="1"/>
</dbReference>
<organism evidence="2 3">
    <name type="scientific">Solidesulfovibrio aerotolerans</name>
    <dbReference type="NCBI Taxonomy" id="295255"/>
    <lineage>
        <taxon>Bacteria</taxon>
        <taxon>Pseudomonadati</taxon>
        <taxon>Thermodesulfobacteriota</taxon>
        <taxon>Desulfovibrionia</taxon>
        <taxon>Desulfovibrionales</taxon>
        <taxon>Desulfovibrionaceae</taxon>
        <taxon>Solidesulfovibrio</taxon>
    </lineage>
</organism>
<reference evidence="2 3" key="1">
    <citation type="submission" date="2020-01" db="EMBL/GenBank/DDBJ databases">
        <title>Genome sequence of Desulfovibrio aerotolerans DSM 16695(T).</title>
        <authorList>
            <person name="Karnachuk O."/>
            <person name="Avakyan M."/>
            <person name="Mardanov A."/>
            <person name="Kadnikov V."/>
            <person name="Ravin N."/>
        </authorList>
    </citation>
    <scope>NUCLEOTIDE SEQUENCE [LARGE SCALE GENOMIC DNA]</scope>
    <source>
        <strain evidence="2 3">DSM 16695</strain>
    </source>
</reference>
<gene>
    <name evidence="2" type="ORF">GTA51_19385</name>
</gene>
<dbReference type="Proteomes" id="UP000482487">
    <property type="component" value="Unassembled WGS sequence"/>
</dbReference>
<keyword evidence="3" id="KW-1185">Reference proteome</keyword>
<dbReference type="NCBIfam" id="NF040772">
    <property type="entry name" value="double_cubane"/>
    <property type="match status" value="1"/>
</dbReference>
<dbReference type="InterPro" id="IPR047678">
    <property type="entry name" value="YjiM-like"/>
</dbReference>
<dbReference type="EMBL" id="WVUD01000070">
    <property type="protein sequence ID" value="MYL85262.1"/>
    <property type="molecule type" value="Genomic_DNA"/>
</dbReference>
<dbReference type="Gene3D" id="3.40.50.11900">
    <property type="match status" value="1"/>
</dbReference>
<dbReference type="PANTHER" id="PTHR30548">
    <property type="entry name" value="2-HYDROXYGLUTARYL-COA DEHYDRATASE, D-COMPONENT-RELATED"/>
    <property type="match status" value="1"/>
</dbReference>
<evidence type="ECO:0000313" key="2">
    <source>
        <dbReference type="EMBL" id="MYL85262.1"/>
    </source>
</evidence>
<dbReference type="PANTHER" id="PTHR30548:SF6">
    <property type="entry name" value="DEHYDRATASE SUBUNIT YJIM-RELATED"/>
    <property type="match status" value="1"/>
</dbReference>
<comment type="caution">
    <text evidence="2">The sequence shown here is derived from an EMBL/GenBank/DDBJ whole genome shotgun (WGS) entry which is preliminary data.</text>
</comment>
<dbReference type="InterPro" id="IPR010327">
    <property type="entry name" value="FldB/FldC_alpha/beta"/>
</dbReference>
<dbReference type="AlphaFoldDB" id="A0A7C9IYV4"/>
<dbReference type="Pfam" id="PF06050">
    <property type="entry name" value="HGD-D"/>
    <property type="match status" value="1"/>
</dbReference>
<evidence type="ECO:0000313" key="3">
    <source>
        <dbReference type="Proteomes" id="UP000482487"/>
    </source>
</evidence>
<comment type="similarity">
    <text evidence="1">Belongs to the FldB/FldC dehydratase alpha/beta subunit family.</text>
</comment>
<name>A0A7C9IYV4_9BACT</name>
<dbReference type="OrthoDB" id="9810278at2"/>
<dbReference type="RefSeq" id="WP_160964057.1">
    <property type="nucleotide sequence ID" value="NZ_WVUD01000070.1"/>
</dbReference>
<evidence type="ECO:0000256" key="1">
    <source>
        <dbReference type="ARBA" id="ARBA00005806"/>
    </source>
</evidence>
<protein>
    <submittedName>
        <fullName evidence="2">2-hydroxyacyl-CoA dehydratase</fullName>
    </submittedName>
</protein>